<evidence type="ECO:0000313" key="2">
    <source>
        <dbReference type="Proteomes" id="UP001320706"/>
    </source>
</evidence>
<organism evidence="1 2">
    <name type="scientific">Zalaria obscura</name>
    <dbReference type="NCBI Taxonomy" id="2024903"/>
    <lineage>
        <taxon>Eukaryota</taxon>
        <taxon>Fungi</taxon>
        <taxon>Dikarya</taxon>
        <taxon>Ascomycota</taxon>
        <taxon>Pezizomycotina</taxon>
        <taxon>Dothideomycetes</taxon>
        <taxon>Dothideomycetidae</taxon>
        <taxon>Dothideales</taxon>
        <taxon>Zalariaceae</taxon>
        <taxon>Zalaria</taxon>
    </lineage>
</organism>
<reference evidence="1" key="1">
    <citation type="submission" date="2024-02" db="EMBL/GenBank/DDBJ databases">
        <title>Metagenome Assembled Genome of Zalaria obscura JY119.</title>
        <authorList>
            <person name="Vighnesh L."/>
            <person name="Jagadeeshwari U."/>
            <person name="Venkata Ramana C."/>
            <person name="Sasikala C."/>
        </authorList>
    </citation>
    <scope>NUCLEOTIDE SEQUENCE</scope>
    <source>
        <strain evidence="1">JY119</strain>
    </source>
</reference>
<protein>
    <submittedName>
        <fullName evidence="1">Uncharacterized protein</fullName>
    </submittedName>
</protein>
<name>A0ACC3SF77_9PEZI</name>
<sequence length="199" mass="21853">MNIVDGASIEEDWKERHIALSMFPCASRKEEEAAPGSPHPRQRRKAASNNGYPRQLSNLACEGRSSGMSEIAGTPIPAMAGRSNYRCNLYSLNSKPLSYFSSAWLPYSGKAAATWNPAPAWASNKRHHKTGTRSSACSREKPIRWTQNSASFLLLRRKPGPSCRGSSSIIDRPPWLPSLYSSSVGVTILSPHRALPAWS</sequence>
<dbReference type="Proteomes" id="UP001320706">
    <property type="component" value="Unassembled WGS sequence"/>
</dbReference>
<keyword evidence="2" id="KW-1185">Reference proteome</keyword>
<comment type="caution">
    <text evidence="1">The sequence shown here is derived from an EMBL/GenBank/DDBJ whole genome shotgun (WGS) entry which is preliminary data.</text>
</comment>
<proteinExistence type="predicted"/>
<accession>A0ACC3SF77</accession>
<dbReference type="EMBL" id="JAMKPW020000013">
    <property type="protein sequence ID" value="KAK8211506.1"/>
    <property type="molecule type" value="Genomic_DNA"/>
</dbReference>
<evidence type="ECO:0000313" key="1">
    <source>
        <dbReference type="EMBL" id="KAK8211506.1"/>
    </source>
</evidence>
<gene>
    <name evidence="1" type="ORF">M8818_003159</name>
</gene>